<gene>
    <name evidence="2" type="ORF">F7Q92_08450</name>
</gene>
<dbReference type="Pfam" id="PF00753">
    <property type="entry name" value="Lactamase_B"/>
    <property type="match status" value="1"/>
</dbReference>
<accession>A0A643FDD7</accession>
<dbReference type="InterPro" id="IPR037482">
    <property type="entry name" value="ST1585_MBL-fold"/>
</dbReference>
<sequence length="327" mass="35766">MTSCPVVDGRPLDPEVVRPLGYGVYQIDTLFQRAHFDAAYLIVDDGHAAFIDTGTGLAVPRLLAALDALGLRRDQVDWVIPTHVHLDHAGGVGPLMQHLPRARALVHPRGAPHMIDPSVLYMGALAVYGQAEMDRSYGTLVPVPAERVVESEDGQQVPLGQRVLTLIDSPGHARHHHCIWDPVSRGWFTGDAFGLSYRELDIDGQPWVMPTTTPVQFDPAAMRQTIARLMASQPECMYLTHYGRCAPVPPMATQLLALLDKVEALGLRLKKAPDRHAALCQGLSQIYRASLLATGSTLPANEIDHLLAMDIELNAQGMGVWLDKLPD</sequence>
<reference evidence="2 3" key="1">
    <citation type="submission" date="2019-09" db="EMBL/GenBank/DDBJ databases">
        <title>Draft genome sequences of 48 bacterial type strains from the CCUG.</title>
        <authorList>
            <person name="Tunovic T."/>
            <person name="Pineiro-Iglesias B."/>
            <person name="Unosson C."/>
            <person name="Inganas E."/>
            <person name="Ohlen M."/>
            <person name="Cardew S."/>
            <person name="Jensie-Markopoulos S."/>
            <person name="Salva-Serra F."/>
            <person name="Jaen-Luchoro D."/>
            <person name="Karlsson R."/>
            <person name="Svensson-Stadler L."/>
            <person name="Chun J."/>
            <person name="Moore E."/>
        </authorList>
    </citation>
    <scope>NUCLEOTIDE SEQUENCE [LARGE SCALE GENOMIC DNA]</scope>
    <source>
        <strain evidence="2 3">CCUG 30977</strain>
    </source>
</reference>
<dbReference type="PANTHER" id="PTHR42951:SF22">
    <property type="entry name" value="METALLO BETA-LACTAMASE SUPERFAMILY LIPOPROTEIN"/>
    <property type="match status" value="1"/>
</dbReference>
<dbReference type="AlphaFoldDB" id="A0A643FDD7"/>
<dbReference type="RefSeq" id="WP_151123712.1">
    <property type="nucleotide sequence ID" value="NZ_CP088081.1"/>
</dbReference>
<protein>
    <submittedName>
        <fullName evidence="2">MBL fold metallo-hydrolase</fullName>
    </submittedName>
</protein>
<keyword evidence="2" id="KW-0378">Hydrolase</keyword>
<evidence type="ECO:0000259" key="1">
    <source>
        <dbReference type="SMART" id="SM00849"/>
    </source>
</evidence>
<dbReference type="PANTHER" id="PTHR42951">
    <property type="entry name" value="METALLO-BETA-LACTAMASE DOMAIN-CONTAINING"/>
    <property type="match status" value="1"/>
</dbReference>
<comment type="caution">
    <text evidence="2">The sequence shown here is derived from an EMBL/GenBank/DDBJ whole genome shotgun (WGS) entry which is preliminary data.</text>
</comment>
<organism evidence="2 3">
    <name type="scientific">Ideonella dechloratans</name>
    <dbReference type="NCBI Taxonomy" id="36863"/>
    <lineage>
        <taxon>Bacteria</taxon>
        <taxon>Pseudomonadati</taxon>
        <taxon>Pseudomonadota</taxon>
        <taxon>Betaproteobacteria</taxon>
        <taxon>Burkholderiales</taxon>
        <taxon>Sphaerotilaceae</taxon>
        <taxon>Ideonella</taxon>
    </lineage>
</organism>
<dbReference type="CDD" id="cd07726">
    <property type="entry name" value="ST1585-like_MBL-fold"/>
    <property type="match status" value="1"/>
</dbReference>
<dbReference type="Gene3D" id="3.60.15.10">
    <property type="entry name" value="Ribonuclease Z/Hydroxyacylglutathione hydrolase-like"/>
    <property type="match status" value="1"/>
</dbReference>
<evidence type="ECO:0000313" key="3">
    <source>
        <dbReference type="Proteomes" id="UP000430120"/>
    </source>
</evidence>
<dbReference type="InterPro" id="IPR036866">
    <property type="entry name" value="RibonucZ/Hydroxyglut_hydro"/>
</dbReference>
<dbReference type="Proteomes" id="UP000430120">
    <property type="component" value="Unassembled WGS sequence"/>
</dbReference>
<dbReference type="InterPro" id="IPR050855">
    <property type="entry name" value="NDM-1-like"/>
</dbReference>
<dbReference type="EMBL" id="VZPB01000015">
    <property type="protein sequence ID" value="KAB0583336.1"/>
    <property type="molecule type" value="Genomic_DNA"/>
</dbReference>
<proteinExistence type="predicted"/>
<feature type="domain" description="Metallo-beta-lactamase" evidence="1">
    <location>
        <begin position="36"/>
        <end position="241"/>
    </location>
</feature>
<dbReference type="SMART" id="SM00849">
    <property type="entry name" value="Lactamase_B"/>
    <property type="match status" value="1"/>
</dbReference>
<dbReference type="SUPFAM" id="SSF56281">
    <property type="entry name" value="Metallo-hydrolase/oxidoreductase"/>
    <property type="match status" value="1"/>
</dbReference>
<evidence type="ECO:0000313" key="2">
    <source>
        <dbReference type="EMBL" id="KAB0583336.1"/>
    </source>
</evidence>
<dbReference type="OrthoDB" id="9784009at2"/>
<keyword evidence="3" id="KW-1185">Reference proteome</keyword>
<dbReference type="GO" id="GO:0016787">
    <property type="term" value="F:hydrolase activity"/>
    <property type="evidence" value="ECO:0007669"/>
    <property type="project" value="UniProtKB-KW"/>
</dbReference>
<dbReference type="InterPro" id="IPR001279">
    <property type="entry name" value="Metallo-B-lactamas"/>
</dbReference>
<name>A0A643FDD7_IDEDE</name>